<dbReference type="InterPro" id="IPR036412">
    <property type="entry name" value="HAD-like_sf"/>
</dbReference>
<dbReference type="SUPFAM" id="SSF56784">
    <property type="entry name" value="HAD-like"/>
    <property type="match status" value="1"/>
</dbReference>
<comment type="caution">
    <text evidence="5">The sequence shown here is derived from an EMBL/GenBank/DDBJ whole genome shotgun (WGS) entry which is preliminary data.</text>
</comment>
<gene>
    <name evidence="5" type="ORF">DWB85_06810</name>
</gene>
<dbReference type="Pfam" id="PF13419">
    <property type="entry name" value="HAD_2"/>
    <property type="match status" value="1"/>
</dbReference>
<dbReference type="Proteomes" id="UP000265509">
    <property type="component" value="Unassembled WGS sequence"/>
</dbReference>
<protein>
    <submittedName>
        <fullName evidence="5">HAD family hydrolase</fullName>
    </submittedName>
</protein>
<dbReference type="NCBIfam" id="TIGR01549">
    <property type="entry name" value="HAD-SF-IA-v1"/>
    <property type="match status" value="1"/>
</dbReference>
<dbReference type="InterPro" id="IPR006439">
    <property type="entry name" value="HAD-SF_hydro_IA"/>
</dbReference>
<dbReference type="InterPro" id="IPR050155">
    <property type="entry name" value="HAD-like_hydrolase_sf"/>
</dbReference>
<dbReference type="GO" id="GO:0008967">
    <property type="term" value="F:phosphoglycolate phosphatase activity"/>
    <property type="evidence" value="ECO:0007669"/>
    <property type="project" value="TreeGrafter"/>
</dbReference>
<dbReference type="InterPro" id="IPR023214">
    <property type="entry name" value="HAD_sf"/>
</dbReference>
<dbReference type="NCBIfam" id="TIGR01509">
    <property type="entry name" value="HAD-SF-IA-v3"/>
    <property type="match status" value="1"/>
</dbReference>
<dbReference type="InterPro" id="IPR023198">
    <property type="entry name" value="PGP-like_dom2"/>
</dbReference>
<sequence>MLFDLDGTLVDTADEFVVVVQQLRAEHDLPPLEPARIRRSVSNGARALVALGLDMDPAHRQFESKRLRLLELYSDVLGSSARPYPGINALLAELDRRGIAWGVATNKPRAYAEPLLARIDLPPCPSLVCPDDVKDRKPHPESLYRNCRDLDCAPHQAIYIGDHRRDIEAGKRAGMLTIAAAYGYIEADDNPRDWGADLLTDDSASLAALIFSH</sequence>
<evidence type="ECO:0000313" key="6">
    <source>
        <dbReference type="Proteomes" id="UP000265509"/>
    </source>
</evidence>
<dbReference type="AlphaFoldDB" id="A0A3L7DZQ9"/>
<dbReference type="Gene3D" id="1.10.150.240">
    <property type="entry name" value="Putative phosphatase, domain 2"/>
    <property type="match status" value="1"/>
</dbReference>
<dbReference type="PANTHER" id="PTHR43434:SF23">
    <property type="entry name" value="PHOSPHOGLYCOLATE PHOSPHATASE"/>
    <property type="match status" value="1"/>
</dbReference>
<reference evidence="5 6" key="1">
    <citation type="submission" date="2018-07" db="EMBL/GenBank/DDBJ databases">
        <title>Halioglobus sp. genome submission.</title>
        <authorList>
            <person name="Ye M.-Q."/>
            <person name="Du Z.-J."/>
        </authorList>
    </citation>
    <scope>NUCLEOTIDE SEQUENCE [LARGE SCALE GENOMIC DNA]</scope>
    <source>
        <strain evidence="5 6">U0301</strain>
    </source>
</reference>
<dbReference type="InterPro" id="IPR041492">
    <property type="entry name" value="HAD_2"/>
</dbReference>
<evidence type="ECO:0000256" key="3">
    <source>
        <dbReference type="ARBA" id="ARBA00022842"/>
    </source>
</evidence>
<dbReference type="EMBL" id="QRAN01000005">
    <property type="protein sequence ID" value="RLQ22736.1"/>
    <property type="molecule type" value="Genomic_DNA"/>
</dbReference>
<keyword evidence="6" id="KW-1185">Reference proteome</keyword>
<proteinExistence type="predicted"/>
<evidence type="ECO:0000256" key="1">
    <source>
        <dbReference type="ARBA" id="ARBA00022723"/>
    </source>
</evidence>
<evidence type="ECO:0000256" key="2">
    <source>
        <dbReference type="ARBA" id="ARBA00022801"/>
    </source>
</evidence>
<organism evidence="5 6">
    <name type="scientific">Seongchinamella sediminis</name>
    <dbReference type="NCBI Taxonomy" id="2283635"/>
    <lineage>
        <taxon>Bacteria</taxon>
        <taxon>Pseudomonadati</taxon>
        <taxon>Pseudomonadota</taxon>
        <taxon>Gammaproteobacteria</taxon>
        <taxon>Cellvibrionales</taxon>
        <taxon>Halieaceae</taxon>
        <taxon>Seongchinamella</taxon>
    </lineage>
</organism>
<dbReference type="GO" id="GO:0046872">
    <property type="term" value="F:metal ion binding"/>
    <property type="evidence" value="ECO:0007669"/>
    <property type="project" value="UniProtKB-KW"/>
</dbReference>
<keyword evidence="1" id="KW-0479">Metal-binding</keyword>
<keyword evidence="4" id="KW-0119">Carbohydrate metabolism</keyword>
<dbReference type="OrthoDB" id="9776368at2"/>
<dbReference type="SFLD" id="SFLDS00003">
    <property type="entry name" value="Haloacid_Dehalogenase"/>
    <property type="match status" value="1"/>
</dbReference>
<accession>A0A3L7DZQ9</accession>
<keyword evidence="2 5" id="KW-0378">Hydrolase</keyword>
<dbReference type="SFLD" id="SFLDG01129">
    <property type="entry name" value="C1.5:_HAD__Beta-PGM__Phosphata"/>
    <property type="match status" value="1"/>
</dbReference>
<dbReference type="GO" id="GO:0005829">
    <property type="term" value="C:cytosol"/>
    <property type="evidence" value="ECO:0007669"/>
    <property type="project" value="TreeGrafter"/>
</dbReference>
<dbReference type="Gene3D" id="3.40.50.1000">
    <property type="entry name" value="HAD superfamily/HAD-like"/>
    <property type="match status" value="1"/>
</dbReference>
<evidence type="ECO:0000256" key="4">
    <source>
        <dbReference type="ARBA" id="ARBA00023277"/>
    </source>
</evidence>
<keyword evidence="3" id="KW-0460">Magnesium</keyword>
<dbReference type="GO" id="GO:0006281">
    <property type="term" value="P:DNA repair"/>
    <property type="evidence" value="ECO:0007669"/>
    <property type="project" value="TreeGrafter"/>
</dbReference>
<evidence type="ECO:0000313" key="5">
    <source>
        <dbReference type="EMBL" id="RLQ22736.1"/>
    </source>
</evidence>
<name>A0A3L7DZQ9_9GAMM</name>
<dbReference type="PANTHER" id="PTHR43434">
    <property type="entry name" value="PHOSPHOGLYCOLATE PHOSPHATASE"/>
    <property type="match status" value="1"/>
</dbReference>